<gene>
    <name evidence="5" type="ORF">GRQ65_00860</name>
</gene>
<evidence type="ECO:0000256" key="3">
    <source>
        <dbReference type="SAM" id="Phobius"/>
    </source>
</evidence>
<dbReference type="Pfam" id="PF03816">
    <property type="entry name" value="LytR_cpsA_psr"/>
    <property type="match status" value="1"/>
</dbReference>
<protein>
    <submittedName>
        <fullName evidence="5">LytR family transcriptional regulator</fullName>
    </submittedName>
</protein>
<keyword evidence="6" id="KW-1185">Reference proteome</keyword>
<organism evidence="5 6">
    <name type="scientific">Nocardioides flavescens</name>
    <dbReference type="NCBI Taxonomy" id="2691959"/>
    <lineage>
        <taxon>Bacteria</taxon>
        <taxon>Bacillati</taxon>
        <taxon>Actinomycetota</taxon>
        <taxon>Actinomycetes</taxon>
        <taxon>Propionibacteriales</taxon>
        <taxon>Nocardioidaceae</taxon>
        <taxon>Nocardioides</taxon>
    </lineage>
</organism>
<feature type="region of interest" description="Disordered" evidence="2">
    <location>
        <begin position="1"/>
        <end position="29"/>
    </location>
</feature>
<keyword evidence="3" id="KW-0812">Transmembrane</keyword>
<feature type="compositionally biased region" description="Basic residues" evidence="2">
    <location>
        <begin position="1"/>
        <end position="11"/>
    </location>
</feature>
<feature type="domain" description="Cell envelope-related transcriptional attenuator" evidence="4">
    <location>
        <begin position="193"/>
        <end position="347"/>
    </location>
</feature>
<evidence type="ECO:0000256" key="1">
    <source>
        <dbReference type="ARBA" id="ARBA00006068"/>
    </source>
</evidence>
<comment type="caution">
    <text evidence="5">The sequence shown here is derived from an EMBL/GenBank/DDBJ whole genome shotgun (WGS) entry which is preliminary data.</text>
</comment>
<proteinExistence type="inferred from homology"/>
<reference evidence="5 6" key="1">
    <citation type="submission" date="2019-12" db="EMBL/GenBank/DDBJ databases">
        <authorList>
            <person name="Kun Z."/>
        </authorList>
    </citation>
    <scope>NUCLEOTIDE SEQUENCE [LARGE SCALE GENOMIC DNA]</scope>
    <source>
        <strain evidence="5 6">YIM 123512</strain>
    </source>
</reference>
<feature type="region of interest" description="Disordered" evidence="2">
    <location>
        <begin position="70"/>
        <end position="99"/>
    </location>
</feature>
<keyword evidence="3" id="KW-1133">Transmembrane helix</keyword>
<evidence type="ECO:0000313" key="5">
    <source>
        <dbReference type="EMBL" id="MXG88097.1"/>
    </source>
</evidence>
<feature type="compositionally biased region" description="Low complexity" evidence="2">
    <location>
        <begin position="447"/>
        <end position="501"/>
    </location>
</feature>
<dbReference type="InterPro" id="IPR004474">
    <property type="entry name" value="LytR_CpsA_psr"/>
</dbReference>
<accession>A0A6L7ELD1</accession>
<dbReference type="EMBL" id="WUEK01000001">
    <property type="protein sequence ID" value="MXG88097.1"/>
    <property type="molecule type" value="Genomic_DNA"/>
</dbReference>
<feature type="region of interest" description="Disordered" evidence="2">
    <location>
        <begin position="441"/>
        <end position="501"/>
    </location>
</feature>
<dbReference type="AlphaFoldDB" id="A0A6L7ELD1"/>
<dbReference type="Gene3D" id="3.40.630.190">
    <property type="entry name" value="LCP protein"/>
    <property type="match status" value="1"/>
</dbReference>
<keyword evidence="3" id="KW-0472">Membrane</keyword>
<feature type="transmembrane region" description="Helical" evidence="3">
    <location>
        <begin position="118"/>
        <end position="141"/>
    </location>
</feature>
<evidence type="ECO:0000313" key="6">
    <source>
        <dbReference type="Proteomes" id="UP000473325"/>
    </source>
</evidence>
<dbReference type="PANTHER" id="PTHR33392">
    <property type="entry name" value="POLYISOPRENYL-TEICHOIC ACID--PEPTIDOGLYCAN TEICHOIC ACID TRANSFERASE TAGU"/>
    <property type="match status" value="1"/>
</dbReference>
<dbReference type="Proteomes" id="UP000473325">
    <property type="component" value="Unassembled WGS sequence"/>
</dbReference>
<sequence>MEAHVGVRRGAGRAGRPAVDAGRAHGRPEHPVEAAVARLHRPVAGLGIEPGARLLVLGVRRHPTILTHGTDTGLAGFGHQDRTSSAPVRRDPPTPVADVCHDSHVSARRLEPRDRRTVLIVVVATQLVLALLTGLTVSYAYGRVDDIGAGDPIPHRGKKPAIGGDALNVLVLGSDSRVGAGNDLDGQTDIGQRADTTILVHVSADRQTVYGVSLPRDALVDRPECTDAQGDTVPAADDVMFNDAFSVGGPTCTVAMVQDLTGVYIDHYVVVDFAGFKDMVDAVDGVTVCIPEDIDDSEHGITFQAGTQTLDGQKALDYVRERSSTPNADIGRMKRQQAFIASMVSKVVSAGTLSKPTRVFAFLRAATASIVTDPELDSLRDLGDLALQFRKTGLDDITFVTVPIAEAPSDPNRLVWTDQAQGLWKAITADQPLPARYRDGSISAAETPGTPSATASGSSPSASPGTTSSASPSDGATSAAPTEGPTQQETEEQAAQNGLCA</sequence>
<comment type="similarity">
    <text evidence="1">Belongs to the LytR/CpsA/Psr (LCP) family.</text>
</comment>
<evidence type="ECO:0000256" key="2">
    <source>
        <dbReference type="SAM" id="MobiDB-lite"/>
    </source>
</evidence>
<dbReference type="InterPro" id="IPR050922">
    <property type="entry name" value="LytR/CpsA/Psr_CW_biosynth"/>
</dbReference>
<dbReference type="NCBIfam" id="TIGR00350">
    <property type="entry name" value="lytR_cpsA_psr"/>
    <property type="match status" value="1"/>
</dbReference>
<dbReference type="PANTHER" id="PTHR33392:SF6">
    <property type="entry name" value="POLYISOPRENYL-TEICHOIC ACID--PEPTIDOGLYCAN TEICHOIC ACID TRANSFERASE TAGU"/>
    <property type="match status" value="1"/>
</dbReference>
<name>A0A6L7ELD1_9ACTN</name>
<evidence type="ECO:0000259" key="4">
    <source>
        <dbReference type="Pfam" id="PF03816"/>
    </source>
</evidence>